<protein>
    <submittedName>
        <fullName evidence="1">YbbR-like protein</fullName>
    </submittedName>
</protein>
<reference evidence="1 2" key="1">
    <citation type="submission" date="2017-01" db="EMBL/GenBank/DDBJ databases">
        <authorList>
            <person name="Varghese N."/>
            <person name="Submissions S."/>
        </authorList>
    </citation>
    <scope>NUCLEOTIDE SEQUENCE [LARGE SCALE GENOMIC DNA]</scope>
    <source>
        <strain evidence="1 2">DSM 2061</strain>
    </source>
</reference>
<name>A0ABY1KVF3_9FLAO</name>
<evidence type="ECO:0000313" key="1">
    <source>
        <dbReference type="EMBL" id="SIS65989.1"/>
    </source>
</evidence>
<organism evidence="1 2">
    <name type="scientific">Zobellia uliginosa</name>
    <dbReference type="NCBI Taxonomy" id="143224"/>
    <lineage>
        <taxon>Bacteria</taxon>
        <taxon>Pseudomonadati</taxon>
        <taxon>Bacteroidota</taxon>
        <taxon>Flavobacteriia</taxon>
        <taxon>Flavobacteriales</taxon>
        <taxon>Flavobacteriaceae</taxon>
        <taxon>Zobellia</taxon>
    </lineage>
</organism>
<dbReference type="PANTHER" id="PTHR37804:SF1">
    <property type="entry name" value="CDAA REGULATORY PROTEIN CDAR"/>
    <property type="match status" value="1"/>
</dbReference>
<dbReference type="RefSeq" id="WP_175609874.1">
    <property type="nucleotide sequence ID" value="NZ_FTOB01000003.1"/>
</dbReference>
<gene>
    <name evidence="1" type="ORF">SAMN05421766_103200</name>
</gene>
<dbReference type="Gene3D" id="2.170.120.30">
    <property type="match status" value="1"/>
</dbReference>
<proteinExistence type="predicted"/>
<dbReference type="InterPro" id="IPR053154">
    <property type="entry name" value="c-di-AMP_regulator"/>
</dbReference>
<evidence type="ECO:0000313" key="2">
    <source>
        <dbReference type="Proteomes" id="UP000185728"/>
    </source>
</evidence>
<accession>A0ABY1KVF3</accession>
<keyword evidence="2" id="KW-1185">Reference proteome</keyword>
<dbReference type="PANTHER" id="PTHR37804">
    <property type="entry name" value="CDAA REGULATORY PROTEIN CDAR"/>
    <property type="match status" value="1"/>
</dbReference>
<dbReference type="Proteomes" id="UP000185728">
    <property type="component" value="Unassembled WGS sequence"/>
</dbReference>
<sequence>MFLFFSTLIWLINNLSRSYVSTAKFNLEYVNLPEGYLFRGATDNELKVRLKAGGFQFLGFNFRRSTIAIDLSEAQRKDSMFYVPQSVYKKQVERQLSGSMSLVDIETDTLFVGMLAVISKRVPVRPNVEMNLARNYLLDGKIETKPDSITLVGPSDEIDSIRVVRTKKLTLPDVDSDFSESVEIYKSEKLKNTEYSHGEVELTAKIARFSEKVFEVPIKMVHFPDNVEVKTFPDKVSVLCKAKLERLKKLEADDFEVIADYRQLEEGEGHGLKLQLRKKPSGLHSVKLQKDTVEYILNKK</sequence>
<dbReference type="EMBL" id="FTOB01000003">
    <property type="protein sequence ID" value="SIS65989.1"/>
    <property type="molecule type" value="Genomic_DNA"/>
</dbReference>
<comment type="caution">
    <text evidence="1">The sequence shown here is derived from an EMBL/GenBank/DDBJ whole genome shotgun (WGS) entry which is preliminary data.</text>
</comment>
<dbReference type="InterPro" id="IPR012505">
    <property type="entry name" value="YbbR"/>
</dbReference>
<dbReference type="Pfam" id="PF07949">
    <property type="entry name" value="YbbR"/>
    <property type="match status" value="1"/>
</dbReference>